<sequence>MIPYSLPKDLRTVFKVKDLYVAGLEDDCTRLTYSEILKDKKTSTLTYFMARALSWFKHIYTRPYRPQTNGRWRPSGRSSKMNSSILIHLIL</sequence>
<dbReference type="InterPro" id="IPR012337">
    <property type="entry name" value="RNaseH-like_sf"/>
</dbReference>
<gene>
    <name evidence="1" type="ORF">A2V47_02635</name>
</gene>
<proteinExistence type="predicted"/>
<evidence type="ECO:0000313" key="2">
    <source>
        <dbReference type="Proteomes" id="UP000177701"/>
    </source>
</evidence>
<protein>
    <submittedName>
        <fullName evidence="1">Uncharacterized protein</fullName>
    </submittedName>
</protein>
<dbReference type="EMBL" id="MEYH01000113">
    <property type="protein sequence ID" value="OGD13340.1"/>
    <property type="molecule type" value="Genomic_DNA"/>
</dbReference>
<dbReference type="SUPFAM" id="SSF53098">
    <property type="entry name" value="Ribonuclease H-like"/>
    <property type="match status" value="1"/>
</dbReference>
<dbReference type="AlphaFoldDB" id="A0A1F5A471"/>
<comment type="caution">
    <text evidence="1">The sequence shown here is derived from an EMBL/GenBank/DDBJ whole genome shotgun (WGS) entry which is preliminary data.</text>
</comment>
<dbReference type="Proteomes" id="UP000177701">
    <property type="component" value="Unassembled WGS sequence"/>
</dbReference>
<accession>A0A1F5A471</accession>
<reference evidence="1 2" key="1">
    <citation type="journal article" date="2016" name="Nat. Commun.">
        <title>Thousands of microbial genomes shed light on interconnected biogeochemical processes in an aquifer system.</title>
        <authorList>
            <person name="Anantharaman K."/>
            <person name="Brown C.T."/>
            <person name="Hug L.A."/>
            <person name="Sharon I."/>
            <person name="Castelle C.J."/>
            <person name="Probst A.J."/>
            <person name="Thomas B.C."/>
            <person name="Singh A."/>
            <person name="Wilkins M.J."/>
            <person name="Karaoz U."/>
            <person name="Brodie E.L."/>
            <person name="Williams K.H."/>
            <person name="Hubbard S.S."/>
            <person name="Banfield J.F."/>
        </authorList>
    </citation>
    <scope>NUCLEOTIDE SEQUENCE [LARGE SCALE GENOMIC DNA]</scope>
</reference>
<name>A0A1F5A471_9BACT</name>
<organism evidence="1 2">
    <name type="scientific">Candidatus Sediminicultor quintus</name>
    <dbReference type="NCBI Taxonomy" id="1797291"/>
    <lineage>
        <taxon>Bacteria</taxon>
        <taxon>Pseudomonadati</taxon>
        <taxon>Atribacterota</taxon>
        <taxon>Candidatus Phoenicimicrobiia</taxon>
        <taxon>Candidatus Pheonicimicrobiales</taxon>
        <taxon>Candidatus Phoenicimicrobiaceae</taxon>
        <taxon>Candidatus Sediminicultor</taxon>
    </lineage>
</organism>
<evidence type="ECO:0000313" key="1">
    <source>
        <dbReference type="EMBL" id="OGD13340.1"/>
    </source>
</evidence>